<dbReference type="InterPro" id="IPR032710">
    <property type="entry name" value="NTF2-like_dom_sf"/>
</dbReference>
<proteinExistence type="predicted"/>
<dbReference type="RefSeq" id="WP_344244368.1">
    <property type="nucleotide sequence ID" value="NZ_BAAAHH010000031.1"/>
</dbReference>
<evidence type="ECO:0000259" key="1">
    <source>
        <dbReference type="Pfam" id="PF12680"/>
    </source>
</evidence>
<protein>
    <submittedName>
        <fullName evidence="2">Nuclear transport factor 2 family protein</fullName>
    </submittedName>
</protein>
<organism evidence="2 3">
    <name type="scientific">Actinocorallia libanotica</name>
    <dbReference type="NCBI Taxonomy" id="46162"/>
    <lineage>
        <taxon>Bacteria</taxon>
        <taxon>Bacillati</taxon>
        <taxon>Actinomycetota</taxon>
        <taxon>Actinomycetes</taxon>
        <taxon>Streptosporangiales</taxon>
        <taxon>Thermomonosporaceae</taxon>
        <taxon>Actinocorallia</taxon>
    </lineage>
</organism>
<dbReference type="EMBL" id="BAAAHH010000031">
    <property type="protein sequence ID" value="GAA0963718.1"/>
    <property type="molecule type" value="Genomic_DNA"/>
</dbReference>
<feature type="domain" description="SnoaL-like" evidence="1">
    <location>
        <begin position="12"/>
        <end position="107"/>
    </location>
</feature>
<gene>
    <name evidence="2" type="ORF">GCM10009550_59860</name>
</gene>
<dbReference type="InterPro" id="IPR037401">
    <property type="entry name" value="SnoaL-like"/>
</dbReference>
<keyword evidence="3" id="KW-1185">Reference proteome</keyword>
<name>A0ABN1RUP7_9ACTN</name>
<dbReference type="Proteomes" id="UP001500665">
    <property type="component" value="Unassembled WGS sequence"/>
</dbReference>
<evidence type="ECO:0000313" key="2">
    <source>
        <dbReference type="EMBL" id="GAA0963718.1"/>
    </source>
</evidence>
<reference evidence="2 3" key="1">
    <citation type="journal article" date="2019" name="Int. J. Syst. Evol. Microbiol.">
        <title>The Global Catalogue of Microorganisms (GCM) 10K type strain sequencing project: providing services to taxonomists for standard genome sequencing and annotation.</title>
        <authorList>
            <consortium name="The Broad Institute Genomics Platform"/>
            <consortium name="The Broad Institute Genome Sequencing Center for Infectious Disease"/>
            <person name="Wu L."/>
            <person name="Ma J."/>
        </authorList>
    </citation>
    <scope>NUCLEOTIDE SEQUENCE [LARGE SCALE GENOMIC DNA]</scope>
    <source>
        <strain evidence="2 3">JCM 10696</strain>
    </source>
</reference>
<dbReference type="Gene3D" id="3.10.450.50">
    <property type="match status" value="1"/>
</dbReference>
<dbReference type="SUPFAM" id="SSF54427">
    <property type="entry name" value="NTF2-like"/>
    <property type="match status" value="1"/>
</dbReference>
<sequence>MPTQAQMKAALQSYVDGFANGDPEAVIALFAEDAVVEDPVGTPEKRGAEVAEFYRNAVGSGAKISLDTPIRGSHGSSAAMAFTVEMPGMQISVIDVFTFNEAGKVTSMRAYWGSEDFTQS</sequence>
<accession>A0ABN1RUP7</accession>
<dbReference type="Pfam" id="PF12680">
    <property type="entry name" value="SnoaL_2"/>
    <property type="match status" value="1"/>
</dbReference>
<comment type="caution">
    <text evidence="2">The sequence shown here is derived from an EMBL/GenBank/DDBJ whole genome shotgun (WGS) entry which is preliminary data.</text>
</comment>
<evidence type="ECO:0000313" key="3">
    <source>
        <dbReference type="Proteomes" id="UP001500665"/>
    </source>
</evidence>